<organism evidence="1 2">
    <name type="scientific">Nephila pilipes</name>
    <name type="common">Giant wood spider</name>
    <name type="synonym">Nephila maculata</name>
    <dbReference type="NCBI Taxonomy" id="299642"/>
    <lineage>
        <taxon>Eukaryota</taxon>
        <taxon>Metazoa</taxon>
        <taxon>Ecdysozoa</taxon>
        <taxon>Arthropoda</taxon>
        <taxon>Chelicerata</taxon>
        <taxon>Arachnida</taxon>
        <taxon>Araneae</taxon>
        <taxon>Araneomorphae</taxon>
        <taxon>Entelegynae</taxon>
        <taxon>Araneoidea</taxon>
        <taxon>Nephilidae</taxon>
        <taxon>Nephila</taxon>
    </lineage>
</organism>
<dbReference type="GO" id="GO:0003964">
    <property type="term" value="F:RNA-directed DNA polymerase activity"/>
    <property type="evidence" value="ECO:0007669"/>
    <property type="project" value="UniProtKB-KW"/>
</dbReference>
<evidence type="ECO:0000313" key="1">
    <source>
        <dbReference type="EMBL" id="GFT18487.1"/>
    </source>
</evidence>
<dbReference type="AlphaFoldDB" id="A0A8X6NJI8"/>
<sequence>KTDEYEEPTIYSLEIYDTSCTSYLTVRTLNQLDLDEFSKYLLASNILLRDVYLDDVESGAQNLESVKEFQSQLIHMLAFGVMSFYKWYTNSEKLMDHALLYDPSEFFTLDMHTAEKSLGVNWEPMEDKFIFLL</sequence>
<dbReference type="Proteomes" id="UP000887013">
    <property type="component" value="Unassembled WGS sequence"/>
</dbReference>
<comment type="caution">
    <text evidence="1">The sequence shown here is derived from an EMBL/GenBank/DDBJ whole genome shotgun (WGS) entry which is preliminary data.</text>
</comment>
<dbReference type="OrthoDB" id="7990652at2759"/>
<keyword evidence="1" id="KW-0808">Transferase</keyword>
<keyword evidence="1" id="KW-0548">Nucleotidyltransferase</keyword>
<dbReference type="EMBL" id="BMAW01010360">
    <property type="protein sequence ID" value="GFT18487.1"/>
    <property type="molecule type" value="Genomic_DNA"/>
</dbReference>
<name>A0A8X6NJI8_NEPPI</name>
<accession>A0A8X6NJI8</accession>
<feature type="non-terminal residue" evidence="1">
    <location>
        <position position="1"/>
    </location>
</feature>
<keyword evidence="1" id="KW-0695">RNA-directed DNA polymerase</keyword>
<evidence type="ECO:0000313" key="2">
    <source>
        <dbReference type="Proteomes" id="UP000887013"/>
    </source>
</evidence>
<gene>
    <name evidence="1" type="primary">AVEN_7002_1</name>
    <name evidence="1" type="ORF">NPIL_518461</name>
</gene>
<proteinExistence type="predicted"/>
<keyword evidence="2" id="KW-1185">Reference proteome</keyword>
<reference evidence="1" key="1">
    <citation type="submission" date="2020-08" db="EMBL/GenBank/DDBJ databases">
        <title>Multicomponent nature underlies the extraordinary mechanical properties of spider dragline silk.</title>
        <authorList>
            <person name="Kono N."/>
            <person name="Nakamura H."/>
            <person name="Mori M."/>
            <person name="Yoshida Y."/>
            <person name="Ohtoshi R."/>
            <person name="Malay A.D."/>
            <person name="Moran D.A.P."/>
            <person name="Tomita M."/>
            <person name="Numata K."/>
            <person name="Arakawa K."/>
        </authorList>
    </citation>
    <scope>NUCLEOTIDE SEQUENCE</scope>
</reference>
<protein>
    <submittedName>
        <fullName evidence="1">Reverse transcriptase domain-containing protein</fullName>
    </submittedName>
</protein>